<dbReference type="InterPro" id="IPR052752">
    <property type="entry name" value="NACHT-WD_repeat"/>
</dbReference>
<feature type="domain" description="Orc1-like AAA ATPase" evidence="1">
    <location>
        <begin position="160"/>
        <end position="299"/>
    </location>
</feature>
<reference evidence="2" key="1">
    <citation type="submission" date="2023-01" db="EMBL/GenBank/DDBJ databases">
        <title>Genome assembly of the deep-sea coral Lophelia pertusa.</title>
        <authorList>
            <person name="Herrera S."/>
            <person name="Cordes E."/>
        </authorList>
    </citation>
    <scope>NUCLEOTIDE SEQUENCE</scope>
    <source>
        <strain evidence="2">USNM1676648</strain>
        <tissue evidence="2">Polyp</tissue>
    </source>
</reference>
<dbReference type="Gene3D" id="3.40.50.300">
    <property type="entry name" value="P-loop containing nucleotide triphosphate hydrolases"/>
    <property type="match status" value="1"/>
</dbReference>
<comment type="caution">
    <text evidence="2">The sequence shown here is derived from an EMBL/GenBank/DDBJ whole genome shotgun (WGS) entry which is preliminary data.</text>
</comment>
<dbReference type="PANTHER" id="PTHR19871:SF14">
    <property type="entry name" value="DUF4062 DOMAIN-CONTAINING PROTEIN"/>
    <property type="match status" value="1"/>
</dbReference>
<dbReference type="SUPFAM" id="SSF52540">
    <property type="entry name" value="P-loop containing nucleoside triphosphate hydrolases"/>
    <property type="match status" value="1"/>
</dbReference>
<evidence type="ECO:0000313" key="2">
    <source>
        <dbReference type="EMBL" id="KAJ7389992.1"/>
    </source>
</evidence>
<evidence type="ECO:0000313" key="3">
    <source>
        <dbReference type="Proteomes" id="UP001163046"/>
    </source>
</evidence>
<dbReference type="OrthoDB" id="2325716at2759"/>
<dbReference type="Pfam" id="PF13191">
    <property type="entry name" value="AAA_16"/>
    <property type="match status" value="1"/>
</dbReference>
<dbReference type="PANTHER" id="PTHR19871">
    <property type="entry name" value="BETA TRANSDUCIN-RELATED PROTEIN"/>
    <property type="match status" value="1"/>
</dbReference>
<name>A0A9W9ZY24_9CNID</name>
<dbReference type="EMBL" id="MU825422">
    <property type="protein sequence ID" value="KAJ7389992.1"/>
    <property type="molecule type" value="Genomic_DNA"/>
</dbReference>
<proteinExistence type="predicted"/>
<dbReference type="Proteomes" id="UP001163046">
    <property type="component" value="Unassembled WGS sequence"/>
</dbReference>
<sequence>MYFSLFLVCEVEIEYGLLQAENPKRSCAWFHRVISGLDSSGHAENPEVHKYTDCCPDGVCLDDGAHPQALLHKLKNKKMKEAMEIENIFTYDATWTPKGIDPSIDMHKKYLDQFCNDFKNKMQDMIMASIAEHKVAETDNLLYIEVVQHTLFCKKKIQVVYGRKSTLKDIEDYVRGPGHYPLVIHGKSGCGKTAVIAMAAKAISEFMDQKCCVCLRFLGTTPKSSSILRVLKSIMLQIKHVYKLTTKIPRSSKGVFDQFPTFLSNATKELPLVIILDSLDQLSPLHGARKLTWFPRQLPAHVKFIVSTLPDQEYKCFPTLKALFKNSKCFVSIPELSSDDVSDILTNWLITEKRTLQEHQLQVLKDAFKQCPLPLFLKISYDETRLWRSYSTPSETCLEITIRKAIDKLFERVEIRHGEVLVRRALGYLTAGKQKILGFILNARCSTRNLKA</sequence>
<accession>A0A9W9ZY24</accession>
<organism evidence="2 3">
    <name type="scientific">Desmophyllum pertusum</name>
    <dbReference type="NCBI Taxonomy" id="174260"/>
    <lineage>
        <taxon>Eukaryota</taxon>
        <taxon>Metazoa</taxon>
        <taxon>Cnidaria</taxon>
        <taxon>Anthozoa</taxon>
        <taxon>Hexacorallia</taxon>
        <taxon>Scleractinia</taxon>
        <taxon>Caryophylliina</taxon>
        <taxon>Caryophylliidae</taxon>
        <taxon>Desmophyllum</taxon>
    </lineage>
</organism>
<gene>
    <name evidence="2" type="ORF">OS493_028047</name>
</gene>
<protein>
    <recommendedName>
        <fullName evidence="1">Orc1-like AAA ATPase domain-containing protein</fullName>
    </recommendedName>
</protein>
<keyword evidence="3" id="KW-1185">Reference proteome</keyword>
<dbReference type="InterPro" id="IPR041664">
    <property type="entry name" value="AAA_16"/>
</dbReference>
<dbReference type="InterPro" id="IPR027417">
    <property type="entry name" value="P-loop_NTPase"/>
</dbReference>
<evidence type="ECO:0000259" key="1">
    <source>
        <dbReference type="Pfam" id="PF13191"/>
    </source>
</evidence>
<dbReference type="AlphaFoldDB" id="A0A9W9ZY24"/>